<name>A0A7U6GIX3_9GAMM</name>
<keyword evidence="2" id="KW-0732">Signal</keyword>
<keyword evidence="4" id="KW-1185">Reference proteome</keyword>
<protein>
    <submittedName>
        <fullName evidence="3">Uncharacterized protein</fullName>
    </submittedName>
</protein>
<feature type="compositionally biased region" description="Low complexity" evidence="1">
    <location>
        <begin position="96"/>
        <end position="105"/>
    </location>
</feature>
<feature type="chain" id="PRO_5031360078" evidence="2">
    <location>
        <begin position="28"/>
        <end position="260"/>
    </location>
</feature>
<evidence type="ECO:0000313" key="4">
    <source>
        <dbReference type="Proteomes" id="UP000031631"/>
    </source>
</evidence>
<dbReference type="AlphaFoldDB" id="A0A7U6GIX3"/>
<accession>A0A7U6GIX3</accession>
<evidence type="ECO:0000256" key="2">
    <source>
        <dbReference type="SAM" id="SignalP"/>
    </source>
</evidence>
<feature type="compositionally biased region" description="Basic and acidic residues" evidence="1">
    <location>
        <begin position="106"/>
        <end position="116"/>
    </location>
</feature>
<reference evidence="3 4" key="1">
    <citation type="journal article" date="2014" name="PLoS ONE">
        <title>Physiological and genomic features of a novel sulfur-oxidizing gammaproteobacterium belonging to a previously uncultivated symbiotic lineage isolated from a hydrothermal vent.</title>
        <authorList>
            <person name="Nunoura T."/>
            <person name="Takaki Y."/>
            <person name="Kazama H."/>
            <person name="Kakuta J."/>
            <person name="Shimamura S."/>
            <person name="Makita H."/>
            <person name="Hirai M."/>
            <person name="Miyazaki M."/>
            <person name="Takai K."/>
        </authorList>
    </citation>
    <scope>NUCLEOTIDE SEQUENCE [LARGE SCALE GENOMIC DNA]</scope>
    <source>
        <strain evidence="3 4">Hiromi1</strain>
    </source>
</reference>
<dbReference type="EMBL" id="AP012273">
    <property type="protein sequence ID" value="BAO44479.1"/>
    <property type="molecule type" value="Genomic_DNA"/>
</dbReference>
<feature type="signal peptide" evidence="2">
    <location>
        <begin position="1"/>
        <end position="27"/>
    </location>
</feature>
<gene>
    <name evidence="3" type="ORF">TBH_C1561</name>
</gene>
<sequence>MIHTSNASAVKKLAMGIFLLLGSSAHAASVAELEQSLKPATGTGAEANPPLPSPSSHSLIKALEDAGWNASRTVTGDILLRPHSASENNTPPPPSQRNRWQQLRQQLEKTGWRTSEDADGSLVLHPPRRQSTAEKPSQPRETGPLAGMRDQLEAAGWTIEETADNSILLYPPGKHEASTIPHCPGVLTRYQPILPVDSWKKAHDVAQSWLEEQSGMEASVGRIRRILGVHIISIVSAKRPYRLLHQIAVRNSDGAVIVLN</sequence>
<dbReference type="KEGG" id="tbn:TBH_C1561"/>
<organism evidence="3 4">
    <name type="scientific">Thiolapillus brandeum</name>
    <dbReference type="NCBI Taxonomy" id="1076588"/>
    <lineage>
        <taxon>Bacteria</taxon>
        <taxon>Pseudomonadati</taxon>
        <taxon>Pseudomonadota</taxon>
        <taxon>Gammaproteobacteria</taxon>
        <taxon>Chromatiales</taxon>
        <taxon>Sedimenticolaceae</taxon>
        <taxon>Thiolapillus</taxon>
    </lineage>
</organism>
<proteinExistence type="predicted"/>
<dbReference type="Proteomes" id="UP000031631">
    <property type="component" value="Chromosome"/>
</dbReference>
<feature type="region of interest" description="Disordered" evidence="1">
    <location>
        <begin position="82"/>
        <end position="146"/>
    </location>
</feature>
<evidence type="ECO:0000256" key="1">
    <source>
        <dbReference type="SAM" id="MobiDB-lite"/>
    </source>
</evidence>
<evidence type="ECO:0000313" key="3">
    <source>
        <dbReference type="EMBL" id="BAO44479.1"/>
    </source>
</evidence>